<dbReference type="PANTHER" id="PTHR33365">
    <property type="entry name" value="YALI0B05434P"/>
    <property type="match status" value="1"/>
</dbReference>
<evidence type="ECO:0000256" key="1">
    <source>
        <dbReference type="ARBA" id="ARBA00035112"/>
    </source>
</evidence>
<organism evidence="4 5">
    <name type="scientific">Cudoniella acicularis</name>
    <dbReference type="NCBI Taxonomy" id="354080"/>
    <lineage>
        <taxon>Eukaryota</taxon>
        <taxon>Fungi</taxon>
        <taxon>Dikarya</taxon>
        <taxon>Ascomycota</taxon>
        <taxon>Pezizomycotina</taxon>
        <taxon>Leotiomycetes</taxon>
        <taxon>Helotiales</taxon>
        <taxon>Tricladiaceae</taxon>
        <taxon>Cudoniella</taxon>
    </lineage>
</organism>
<comment type="caution">
    <text evidence="4">The sequence shown here is derived from an EMBL/GenBank/DDBJ whole genome shotgun (WGS) entry which is preliminary data.</text>
</comment>
<feature type="transmembrane region" description="Helical" evidence="3">
    <location>
        <begin position="62"/>
        <end position="80"/>
    </location>
</feature>
<dbReference type="Pfam" id="PF11807">
    <property type="entry name" value="UstYa"/>
    <property type="match status" value="1"/>
</dbReference>
<comment type="similarity">
    <text evidence="1">Belongs to the ustYa family.</text>
</comment>
<protein>
    <recommendedName>
        <fullName evidence="6">Tat pathway signal sequence</fullName>
    </recommendedName>
</protein>
<feature type="compositionally biased region" description="Low complexity" evidence="2">
    <location>
        <begin position="24"/>
        <end position="36"/>
    </location>
</feature>
<gene>
    <name evidence="4" type="ORF">G7Y89_g14100</name>
</gene>
<evidence type="ECO:0008006" key="6">
    <source>
        <dbReference type="Google" id="ProtNLM"/>
    </source>
</evidence>
<dbReference type="EMBL" id="JAAMPI010001780">
    <property type="protein sequence ID" value="KAF4624073.1"/>
    <property type="molecule type" value="Genomic_DNA"/>
</dbReference>
<dbReference type="Proteomes" id="UP000566819">
    <property type="component" value="Unassembled WGS sequence"/>
</dbReference>
<dbReference type="PANTHER" id="PTHR33365:SF14">
    <property type="entry name" value="TAT PATHWAY SIGNAL SEQUENCE"/>
    <property type="match status" value="1"/>
</dbReference>
<evidence type="ECO:0000256" key="2">
    <source>
        <dbReference type="SAM" id="MobiDB-lite"/>
    </source>
</evidence>
<keyword evidence="3" id="KW-0812">Transmembrane</keyword>
<sequence length="311" mass="35457">MSSTRGSDNSDAEAGEALLEKHSPSSPRFSSSSESPRQLLCPSCSYKQFHEKRSHIFKTRGFWLAYLNIVLFLTSVILLINITGRHSFYSGAREALKATSSYSPIFDAVNLTPKLTTVDGRLHVPANASIFRAEPSSETDAAWDDIAAEAYEVILVDESTLERAGFNPERYFKAPASWGHGEGQFPVQIDVFHQIHCLNALRKQMHYQHYFGDEFPNGPDKMHWMHQRHCLHMVLQSLMCNANVDIVPHRWVENDAVPFAQFGIQRKCRNFEGLREWNKENAVKNVRDLWPRNKDVMPKDAFVWPGFGESS</sequence>
<accession>A0A8H4VVF8</accession>
<evidence type="ECO:0000313" key="5">
    <source>
        <dbReference type="Proteomes" id="UP000566819"/>
    </source>
</evidence>
<dbReference type="InterPro" id="IPR021765">
    <property type="entry name" value="UstYa-like"/>
</dbReference>
<name>A0A8H4VVF8_9HELO</name>
<evidence type="ECO:0000256" key="3">
    <source>
        <dbReference type="SAM" id="Phobius"/>
    </source>
</evidence>
<dbReference type="GO" id="GO:0043386">
    <property type="term" value="P:mycotoxin biosynthetic process"/>
    <property type="evidence" value="ECO:0007669"/>
    <property type="project" value="InterPro"/>
</dbReference>
<proteinExistence type="inferred from homology"/>
<feature type="region of interest" description="Disordered" evidence="2">
    <location>
        <begin position="1"/>
        <end position="38"/>
    </location>
</feature>
<keyword evidence="3" id="KW-0472">Membrane</keyword>
<dbReference type="AlphaFoldDB" id="A0A8H4VVF8"/>
<keyword evidence="3" id="KW-1133">Transmembrane helix</keyword>
<reference evidence="4 5" key="1">
    <citation type="submission" date="2020-03" db="EMBL/GenBank/DDBJ databases">
        <title>Draft Genome Sequence of Cudoniella acicularis.</title>
        <authorList>
            <person name="Buettner E."/>
            <person name="Kellner H."/>
        </authorList>
    </citation>
    <scope>NUCLEOTIDE SEQUENCE [LARGE SCALE GENOMIC DNA]</scope>
    <source>
        <strain evidence="4 5">DSM 108380</strain>
    </source>
</reference>
<evidence type="ECO:0000313" key="4">
    <source>
        <dbReference type="EMBL" id="KAF4624073.1"/>
    </source>
</evidence>
<dbReference type="OrthoDB" id="3687641at2759"/>
<keyword evidence="5" id="KW-1185">Reference proteome</keyword>